<dbReference type="InterPro" id="IPR011990">
    <property type="entry name" value="TPR-like_helical_dom_sf"/>
</dbReference>
<gene>
    <name evidence="4" type="ORF">Pla8534_57820</name>
</gene>
<dbReference type="PROSITE" id="PS50005">
    <property type="entry name" value="TPR"/>
    <property type="match status" value="1"/>
</dbReference>
<keyword evidence="2 3" id="KW-0802">TPR repeat</keyword>
<feature type="repeat" description="TPR" evidence="3">
    <location>
        <begin position="170"/>
        <end position="203"/>
    </location>
</feature>
<dbReference type="InterPro" id="IPR019734">
    <property type="entry name" value="TPR_rpt"/>
</dbReference>
<dbReference type="EMBL" id="CP036433">
    <property type="protein sequence ID" value="QDU97923.1"/>
    <property type="molecule type" value="Genomic_DNA"/>
</dbReference>
<proteinExistence type="predicted"/>
<dbReference type="GO" id="GO:0016020">
    <property type="term" value="C:membrane"/>
    <property type="evidence" value="ECO:0007669"/>
    <property type="project" value="TreeGrafter"/>
</dbReference>
<evidence type="ECO:0000313" key="5">
    <source>
        <dbReference type="Proteomes" id="UP000317648"/>
    </source>
</evidence>
<evidence type="ECO:0000256" key="2">
    <source>
        <dbReference type="ARBA" id="ARBA00022803"/>
    </source>
</evidence>
<dbReference type="SMART" id="SM00028">
    <property type="entry name" value="TPR"/>
    <property type="match status" value="2"/>
</dbReference>
<dbReference type="GO" id="GO:0072380">
    <property type="term" value="C:TRC complex"/>
    <property type="evidence" value="ECO:0007669"/>
    <property type="project" value="TreeGrafter"/>
</dbReference>
<evidence type="ECO:0000256" key="3">
    <source>
        <dbReference type="PROSITE-ProRule" id="PRU00339"/>
    </source>
</evidence>
<organism evidence="4 5">
    <name type="scientific">Lignipirellula cremea</name>
    <dbReference type="NCBI Taxonomy" id="2528010"/>
    <lineage>
        <taxon>Bacteria</taxon>
        <taxon>Pseudomonadati</taxon>
        <taxon>Planctomycetota</taxon>
        <taxon>Planctomycetia</taxon>
        <taxon>Pirellulales</taxon>
        <taxon>Pirellulaceae</taxon>
        <taxon>Lignipirellula</taxon>
    </lineage>
</organism>
<keyword evidence="5" id="KW-1185">Reference proteome</keyword>
<dbReference type="GO" id="GO:0060090">
    <property type="term" value="F:molecular adaptor activity"/>
    <property type="evidence" value="ECO:0007669"/>
    <property type="project" value="TreeGrafter"/>
</dbReference>
<dbReference type="KEGG" id="lcre:Pla8534_57820"/>
<dbReference type="OrthoDB" id="256486at2"/>
<protein>
    <submittedName>
        <fullName evidence="4">Tetratricopeptide repeat protein</fullName>
    </submittedName>
</protein>
<sequence length="220" mass="25361">MEIEDIREPVIHRFYRQYLHDESSARFIVSVSRHYTTSSLERLSEMGSRISRRAGVLALSFLGDYGSNSVLGRALHDSDRGVRLLAENGIREVWRRSGDDSQRSELSIIMRLNASRQYEEAIVRSDLLIDEAPWIAEAWNQRAVARFHLGMFEDSANDCHQTLEVNPYHFPAAIGMAHCYLEMNDAIAALDNFRRALHLNPDLEGVRAQVEYLRRTLEER</sequence>
<dbReference type="InterPro" id="IPR047150">
    <property type="entry name" value="SGT"/>
</dbReference>
<dbReference type="SUPFAM" id="SSF48452">
    <property type="entry name" value="TPR-like"/>
    <property type="match status" value="1"/>
</dbReference>
<dbReference type="RefSeq" id="WP_145056729.1">
    <property type="nucleotide sequence ID" value="NZ_CP036433.1"/>
</dbReference>
<reference evidence="4 5" key="1">
    <citation type="submission" date="2019-02" db="EMBL/GenBank/DDBJ databases">
        <title>Deep-cultivation of Planctomycetes and their phenomic and genomic characterization uncovers novel biology.</title>
        <authorList>
            <person name="Wiegand S."/>
            <person name="Jogler M."/>
            <person name="Boedeker C."/>
            <person name="Pinto D."/>
            <person name="Vollmers J."/>
            <person name="Rivas-Marin E."/>
            <person name="Kohn T."/>
            <person name="Peeters S.H."/>
            <person name="Heuer A."/>
            <person name="Rast P."/>
            <person name="Oberbeckmann S."/>
            <person name="Bunk B."/>
            <person name="Jeske O."/>
            <person name="Meyerdierks A."/>
            <person name="Storesund J.E."/>
            <person name="Kallscheuer N."/>
            <person name="Luecker S."/>
            <person name="Lage O.M."/>
            <person name="Pohl T."/>
            <person name="Merkel B.J."/>
            <person name="Hornburger P."/>
            <person name="Mueller R.-W."/>
            <person name="Bruemmer F."/>
            <person name="Labrenz M."/>
            <person name="Spormann A.M."/>
            <person name="Op den Camp H."/>
            <person name="Overmann J."/>
            <person name="Amann R."/>
            <person name="Jetten M.S.M."/>
            <person name="Mascher T."/>
            <person name="Medema M.H."/>
            <person name="Devos D.P."/>
            <person name="Kaster A.-K."/>
            <person name="Ovreas L."/>
            <person name="Rohde M."/>
            <person name="Galperin M.Y."/>
            <person name="Jogler C."/>
        </authorList>
    </citation>
    <scope>NUCLEOTIDE SEQUENCE [LARGE SCALE GENOMIC DNA]</scope>
    <source>
        <strain evidence="4 5">Pla85_3_4</strain>
    </source>
</reference>
<evidence type="ECO:0000313" key="4">
    <source>
        <dbReference type="EMBL" id="QDU97923.1"/>
    </source>
</evidence>
<accession>A0A518E1I0</accession>
<dbReference type="GO" id="GO:0006620">
    <property type="term" value="P:post-translational protein targeting to endoplasmic reticulum membrane"/>
    <property type="evidence" value="ECO:0007669"/>
    <property type="project" value="TreeGrafter"/>
</dbReference>
<dbReference type="PANTHER" id="PTHR45831:SF2">
    <property type="entry name" value="LD24721P"/>
    <property type="match status" value="1"/>
</dbReference>
<name>A0A518E1I0_9BACT</name>
<dbReference type="AlphaFoldDB" id="A0A518E1I0"/>
<evidence type="ECO:0000256" key="1">
    <source>
        <dbReference type="ARBA" id="ARBA00022737"/>
    </source>
</evidence>
<dbReference type="PANTHER" id="PTHR45831">
    <property type="entry name" value="LD24721P"/>
    <property type="match status" value="1"/>
</dbReference>
<keyword evidence="1" id="KW-0677">Repeat</keyword>
<dbReference type="Proteomes" id="UP000317648">
    <property type="component" value="Chromosome"/>
</dbReference>
<dbReference type="Gene3D" id="1.25.40.10">
    <property type="entry name" value="Tetratricopeptide repeat domain"/>
    <property type="match status" value="1"/>
</dbReference>